<keyword evidence="10 14" id="KW-0472">Membrane</keyword>
<dbReference type="NCBIfam" id="TIGR01144">
    <property type="entry name" value="ATP_synt_b"/>
    <property type="match status" value="1"/>
</dbReference>
<dbReference type="SUPFAM" id="SSF81573">
    <property type="entry name" value="F1F0 ATP synthase subunit B, membrane domain"/>
    <property type="match status" value="1"/>
</dbReference>
<dbReference type="PANTHER" id="PTHR33445">
    <property type="entry name" value="ATP SYNTHASE SUBUNIT B', CHLOROPLASTIC"/>
    <property type="match status" value="1"/>
</dbReference>
<feature type="region of interest" description="Disordered" evidence="16">
    <location>
        <begin position="176"/>
        <end position="205"/>
    </location>
</feature>
<keyword evidence="11 14" id="KW-0066">ATP synthesis</keyword>
<evidence type="ECO:0000256" key="1">
    <source>
        <dbReference type="ARBA" id="ARBA00004162"/>
    </source>
</evidence>
<comment type="caution">
    <text evidence="17">The sequence shown here is derived from an EMBL/GenBank/DDBJ whole genome shotgun (WGS) entry which is preliminary data.</text>
</comment>
<keyword evidence="3 14" id="KW-0813">Transport</keyword>
<evidence type="ECO:0000256" key="2">
    <source>
        <dbReference type="ARBA" id="ARBA00005513"/>
    </source>
</evidence>
<comment type="function">
    <text evidence="14">Component of the F(0) channel, it forms part of the peripheral stalk, linking F(1) to F(0).</text>
</comment>
<dbReference type="InterPro" id="IPR002146">
    <property type="entry name" value="ATP_synth_b/b'su_bac/chlpt"/>
</dbReference>
<dbReference type="RefSeq" id="WP_378034669.1">
    <property type="nucleotide sequence ID" value="NZ_JBHSIV010000003.1"/>
</dbReference>
<evidence type="ECO:0000313" key="18">
    <source>
        <dbReference type="Proteomes" id="UP001595947"/>
    </source>
</evidence>
<evidence type="ECO:0000256" key="7">
    <source>
        <dbReference type="ARBA" id="ARBA00022781"/>
    </source>
</evidence>
<name>A0ABV9YF59_9PSEU</name>
<evidence type="ECO:0000256" key="10">
    <source>
        <dbReference type="ARBA" id="ARBA00023136"/>
    </source>
</evidence>
<dbReference type="EMBL" id="JBHSIV010000003">
    <property type="protein sequence ID" value="MFC5061320.1"/>
    <property type="molecule type" value="Genomic_DNA"/>
</dbReference>
<comment type="subcellular location">
    <subcellularLocation>
        <location evidence="1 14">Cell membrane</location>
        <topology evidence="1 14">Single-pass membrane protein</topology>
    </subcellularLocation>
</comment>
<sequence>MNVIEVVAQESGEPGAALPHLAEIVVGFIAFAVLVYIVGRYLWPTFTRSHEQDVKRLREGMEKAESEYQDAQGRLERSRSRLAEVDNEAARIRDDARADAERIKSDLADNAQEESERIRAQGRQTVDASRSRTVAELRTEVGSGSVELARRIVAASLSDDAAKGRSVDAFIENLESMSGGAGSSSGTSTGSQSNGRSADGVGAGT</sequence>
<dbReference type="PANTHER" id="PTHR33445:SF1">
    <property type="entry name" value="ATP SYNTHASE SUBUNIT B"/>
    <property type="match status" value="1"/>
</dbReference>
<organism evidence="17 18">
    <name type="scientific">Actinomycetospora atypica</name>
    <dbReference type="NCBI Taxonomy" id="1290095"/>
    <lineage>
        <taxon>Bacteria</taxon>
        <taxon>Bacillati</taxon>
        <taxon>Actinomycetota</taxon>
        <taxon>Actinomycetes</taxon>
        <taxon>Pseudonocardiales</taxon>
        <taxon>Pseudonocardiaceae</taxon>
        <taxon>Actinomycetospora</taxon>
    </lineage>
</organism>
<evidence type="ECO:0000256" key="13">
    <source>
        <dbReference type="ARBA" id="ARBA00025830"/>
    </source>
</evidence>
<dbReference type="Proteomes" id="UP001595947">
    <property type="component" value="Unassembled WGS sequence"/>
</dbReference>
<keyword evidence="18" id="KW-1185">Reference proteome</keyword>
<feature type="region of interest" description="Disordered" evidence="16">
    <location>
        <begin position="105"/>
        <end position="131"/>
    </location>
</feature>
<reference evidence="18" key="1">
    <citation type="journal article" date="2019" name="Int. J. Syst. Evol. Microbiol.">
        <title>The Global Catalogue of Microorganisms (GCM) 10K type strain sequencing project: providing services to taxonomists for standard genome sequencing and annotation.</title>
        <authorList>
            <consortium name="The Broad Institute Genomics Platform"/>
            <consortium name="The Broad Institute Genome Sequencing Center for Infectious Disease"/>
            <person name="Wu L."/>
            <person name="Ma J."/>
        </authorList>
    </citation>
    <scope>NUCLEOTIDE SEQUENCE [LARGE SCALE GENOMIC DNA]</scope>
    <source>
        <strain evidence="18">CGMCC 4.7093</strain>
    </source>
</reference>
<evidence type="ECO:0000256" key="9">
    <source>
        <dbReference type="ARBA" id="ARBA00023065"/>
    </source>
</evidence>
<evidence type="ECO:0000313" key="17">
    <source>
        <dbReference type="EMBL" id="MFC5061320.1"/>
    </source>
</evidence>
<evidence type="ECO:0000256" key="8">
    <source>
        <dbReference type="ARBA" id="ARBA00022989"/>
    </source>
</evidence>
<keyword evidence="8 14" id="KW-1133">Transmembrane helix</keyword>
<evidence type="ECO:0000256" key="11">
    <source>
        <dbReference type="ARBA" id="ARBA00023310"/>
    </source>
</evidence>
<dbReference type="InterPro" id="IPR005864">
    <property type="entry name" value="ATP_synth_F0_bsu_bac"/>
</dbReference>
<dbReference type="InterPro" id="IPR028987">
    <property type="entry name" value="ATP_synth_B-like_membr_sf"/>
</dbReference>
<keyword evidence="5 14" id="KW-0138">CF(0)</keyword>
<gene>
    <name evidence="14 17" type="primary">atpF</name>
    <name evidence="17" type="ORF">ACFPBZ_03810</name>
</gene>
<evidence type="ECO:0000256" key="15">
    <source>
        <dbReference type="RuleBase" id="RU003848"/>
    </source>
</evidence>
<keyword evidence="7 14" id="KW-0375">Hydrogen ion transport</keyword>
<evidence type="ECO:0000256" key="12">
    <source>
        <dbReference type="ARBA" id="ARBA00025198"/>
    </source>
</evidence>
<accession>A0ABV9YF59</accession>
<dbReference type="Pfam" id="PF00430">
    <property type="entry name" value="ATP-synt_B"/>
    <property type="match status" value="1"/>
</dbReference>
<feature type="transmembrane region" description="Helical" evidence="14">
    <location>
        <begin position="24"/>
        <end position="43"/>
    </location>
</feature>
<proteinExistence type="inferred from homology"/>
<protein>
    <recommendedName>
        <fullName evidence="14">ATP synthase subunit b</fullName>
    </recommendedName>
    <alternativeName>
        <fullName evidence="14">ATP synthase F(0) sector subunit b</fullName>
    </alternativeName>
    <alternativeName>
        <fullName evidence="14">ATPase subunit I</fullName>
    </alternativeName>
    <alternativeName>
        <fullName evidence="14">F-type ATPase subunit b</fullName>
        <shortName evidence="14">F-ATPase subunit b</shortName>
    </alternativeName>
</protein>
<evidence type="ECO:0000256" key="4">
    <source>
        <dbReference type="ARBA" id="ARBA00022475"/>
    </source>
</evidence>
<evidence type="ECO:0000256" key="3">
    <source>
        <dbReference type="ARBA" id="ARBA00022448"/>
    </source>
</evidence>
<keyword evidence="4 14" id="KW-1003">Cell membrane</keyword>
<keyword evidence="6 14" id="KW-0812">Transmembrane</keyword>
<evidence type="ECO:0000256" key="5">
    <source>
        <dbReference type="ARBA" id="ARBA00022547"/>
    </source>
</evidence>
<evidence type="ECO:0000256" key="16">
    <source>
        <dbReference type="SAM" id="MobiDB-lite"/>
    </source>
</evidence>
<comment type="subunit">
    <text evidence="13 14">F-type ATPases have 2 components, F(1) - the catalytic core - and F(0) - the membrane proton channel. F(1) has five subunits: alpha(3), beta(3), gamma(1), delta(1), epsilon(1). F(0) has three main subunits: a(1), b(2) and c(10-14). The alpha and beta chains form an alternating ring which encloses part of the gamma chain. F(1) is attached to F(0) by a central stalk formed by the gamma and epsilon chains, while a peripheral stalk is formed by the delta and b chains.</text>
</comment>
<evidence type="ECO:0000256" key="6">
    <source>
        <dbReference type="ARBA" id="ARBA00022692"/>
    </source>
</evidence>
<feature type="compositionally biased region" description="Low complexity" evidence="16">
    <location>
        <begin position="184"/>
        <end position="197"/>
    </location>
</feature>
<evidence type="ECO:0000256" key="14">
    <source>
        <dbReference type="HAMAP-Rule" id="MF_01398"/>
    </source>
</evidence>
<dbReference type="Gene3D" id="1.20.5.620">
    <property type="entry name" value="F1F0 ATP synthase subunit B, membrane domain"/>
    <property type="match status" value="1"/>
</dbReference>
<keyword evidence="9 14" id="KW-0406">Ion transport</keyword>
<dbReference type="InterPro" id="IPR050059">
    <property type="entry name" value="ATP_synthase_B_chain"/>
</dbReference>
<dbReference type="HAMAP" id="MF_01398">
    <property type="entry name" value="ATP_synth_b_bprime"/>
    <property type="match status" value="1"/>
</dbReference>
<comment type="function">
    <text evidence="12 14">F(1)F(0) ATP synthase produces ATP from ADP in the presence of a proton or sodium gradient. F-type ATPases consist of two structural domains, F(1) containing the extramembraneous catalytic core and F(0) containing the membrane proton channel, linked together by a central stalk and a peripheral stalk. During catalysis, ATP synthesis in the catalytic domain of F(1) is coupled via a rotary mechanism of the central stalk subunits to proton translocation.</text>
</comment>
<comment type="similarity">
    <text evidence="2 14 15">Belongs to the ATPase B chain family.</text>
</comment>
<dbReference type="CDD" id="cd06503">
    <property type="entry name" value="ATP-synt_Fo_b"/>
    <property type="match status" value="1"/>
</dbReference>